<dbReference type="SUPFAM" id="SSF50249">
    <property type="entry name" value="Nucleic acid-binding proteins"/>
    <property type="match status" value="1"/>
</dbReference>
<feature type="compositionally biased region" description="Low complexity" evidence="1">
    <location>
        <begin position="91"/>
        <end position="118"/>
    </location>
</feature>
<dbReference type="InterPro" id="IPR021474">
    <property type="entry name" value="DUF3127"/>
</dbReference>
<evidence type="ECO:0000313" key="2">
    <source>
        <dbReference type="EMBL" id="HIT98020.1"/>
    </source>
</evidence>
<feature type="region of interest" description="Disordered" evidence="1">
    <location>
        <begin position="91"/>
        <end position="136"/>
    </location>
</feature>
<name>A0A9D1H9C8_9FLAO</name>
<dbReference type="Proteomes" id="UP000824161">
    <property type="component" value="Unassembled WGS sequence"/>
</dbReference>
<gene>
    <name evidence="2" type="ORF">IAC44_04190</name>
</gene>
<reference evidence="2" key="2">
    <citation type="journal article" date="2021" name="PeerJ">
        <title>Extensive microbial diversity within the chicken gut microbiome revealed by metagenomics and culture.</title>
        <authorList>
            <person name="Gilroy R."/>
            <person name="Ravi A."/>
            <person name="Getino M."/>
            <person name="Pursley I."/>
            <person name="Horton D.L."/>
            <person name="Alikhan N.F."/>
            <person name="Baker D."/>
            <person name="Gharbi K."/>
            <person name="Hall N."/>
            <person name="Watson M."/>
            <person name="Adriaenssens E.M."/>
            <person name="Foster-Nyarko E."/>
            <person name="Jarju S."/>
            <person name="Secka A."/>
            <person name="Antonio M."/>
            <person name="Oren A."/>
            <person name="Chaudhuri R.R."/>
            <person name="La Ragione R."/>
            <person name="Hildebrand F."/>
            <person name="Pallen M.J."/>
        </authorList>
    </citation>
    <scope>NUCLEOTIDE SEQUENCE</scope>
    <source>
        <strain evidence="2">1383</strain>
    </source>
</reference>
<evidence type="ECO:0000313" key="3">
    <source>
        <dbReference type="Proteomes" id="UP000824161"/>
    </source>
</evidence>
<sequence length="136" mass="14684">MELIGTIKKISPVQQITPTFSKRECVLLTDEMYPQTILVEFAQSRAALLDGFTEGQYVRISINLRGREWTDPRTGEVRYFTTVGGWRIETATPGAAQGAPAPANPFAAQSAPAAAPQAPQNPAPAAPSPEEDDLPF</sequence>
<comment type="caution">
    <text evidence="2">The sequence shown here is derived from an EMBL/GenBank/DDBJ whole genome shotgun (WGS) entry which is preliminary data.</text>
</comment>
<proteinExistence type="predicted"/>
<organism evidence="2 3">
    <name type="scientific">Candidatus Merdimorpha stercoravium</name>
    <dbReference type="NCBI Taxonomy" id="2840863"/>
    <lineage>
        <taxon>Bacteria</taxon>
        <taxon>Pseudomonadati</taxon>
        <taxon>Bacteroidota</taxon>
        <taxon>Flavobacteriia</taxon>
        <taxon>Flavobacteriales</taxon>
        <taxon>Candidatus Merdimorpha</taxon>
    </lineage>
</organism>
<reference evidence="2" key="1">
    <citation type="submission" date="2020-10" db="EMBL/GenBank/DDBJ databases">
        <authorList>
            <person name="Gilroy R."/>
        </authorList>
    </citation>
    <scope>NUCLEOTIDE SEQUENCE</scope>
    <source>
        <strain evidence="2">1383</strain>
    </source>
</reference>
<dbReference type="Pfam" id="PF11325">
    <property type="entry name" value="DUF3127"/>
    <property type="match status" value="1"/>
</dbReference>
<dbReference type="InterPro" id="IPR012340">
    <property type="entry name" value="NA-bd_OB-fold"/>
</dbReference>
<dbReference type="AlphaFoldDB" id="A0A9D1H9C8"/>
<evidence type="ECO:0000256" key="1">
    <source>
        <dbReference type="SAM" id="MobiDB-lite"/>
    </source>
</evidence>
<dbReference type="EMBL" id="DVLY01000097">
    <property type="protein sequence ID" value="HIT98020.1"/>
    <property type="molecule type" value="Genomic_DNA"/>
</dbReference>
<protein>
    <submittedName>
        <fullName evidence="2">DUF3127 domain-containing protein</fullName>
    </submittedName>
</protein>
<accession>A0A9D1H9C8</accession>